<evidence type="ECO:0000256" key="1">
    <source>
        <dbReference type="SAM" id="MobiDB-lite"/>
    </source>
</evidence>
<feature type="compositionally biased region" description="Basic and acidic residues" evidence="1">
    <location>
        <begin position="182"/>
        <end position="192"/>
    </location>
</feature>
<gene>
    <name evidence="2" type="ORF">CALCODRAFT_505485</name>
</gene>
<dbReference type="Proteomes" id="UP000076842">
    <property type="component" value="Unassembled WGS sequence"/>
</dbReference>
<feature type="compositionally biased region" description="Basic and acidic residues" evidence="1">
    <location>
        <begin position="201"/>
        <end position="218"/>
    </location>
</feature>
<proteinExistence type="predicted"/>
<dbReference type="AlphaFoldDB" id="A0A165K676"/>
<keyword evidence="3" id="KW-1185">Reference proteome</keyword>
<reference evidence="2 3" key="1">
    <citation type="journal article" date="2016" name="Mol. Biol. Evol.">
        <title>Comparative Genomics of Early-Diverging Mushroom-Forming Fungi Provides Insights into the Origins of Lignocellulose Decay Capabilities.</title>
        <authorList>
            <person name="Nagy L.G."/>
            <person name="Riley R."/>
            <person name="Tritt A."/>
            <person name="Adam C."/>
            <person name="Daum C."/>
            <person name="Floudas D."/>
            <person name="Sun H."/>
            <person name="Yadav J.S."/>
            <person name="Pangilinan J."/>
            <person name="Larsson K.H."/>
            <person name="Matsuura K."/>
            <person name="Barry K."/>
            <person name="Labutti K."/>
            <person name="Kuo R."/>
            <person name="Ohm R.A."/>
            <person name="Bhattacharya S.S."/>
            <person name="Shirouzu T."/>
            <person name="Yoshinaga Y."/>
            <person name="Martin F.M."/>
            <person name="Grigoriev I.V."/>
            <person name="Hibbett D.S."/>
        </authorList>
    </citation>
    <scope>NUCLEOTIDE SEQUENCE [LARGE SCALE GENOMIC DNA]</scope>
    <source>
        <strain evidence="2 3">HHB12733</strain>
    </source>
</reference>
<feature type="compositionally biased region" description="Basic and acidic residues" evidence="1">
    <location>
        <begin position="310"/>
        <end position="324"/>
    </location>
</feature>
<evidence type="ECO:0000313" key="2">
    <source>
        <dbReference type="EMBL" id="KZT62736.1"/>
    </source>
</evidence>
<sequence length="324" mass="36319">MGSKACLYLNCELFGRRVCCKINEKDKVVLLESLDKLTEQLSDDTTILSYWLSFERLWRTGAGRTKIVWEPMMGFERASDCPNRRVTSRTVADARASVCDWYRPSSACKRRRNPPPIRTSDASTVARRWAGLETGNTGGTDREKAKATEEGPLKGPRWEKGTVGTVQWCPQRRVGTNGADVGGDRKPDRSEANSRIANRVAKRECADERISPETELRRNNNCTRTDLQDEDESGNIEAHSPDNEEGKGCTLLMKPLVDCYEEGTGSKREEVLGKGVKRKGNTGNGYRGQNYGDGKHGERYPLETVTNSEQLEKSGDEDQECLMR</sequence>
<feature type="compositionally biased region" description="Basic and acidic residues" evidence="1">
    <location>
        <begin position="140"/>
        <end position="160"/>
    </location>
</feature>
<dbReference type="EMBL" id="KV423915">
    <property type="protein sequence ID" value="KZT62736.1"/>
    <property type="molecule type" value="Genomic_DNA"/>
</dbReference>
<evidence type="ECO:0000313" key="3">
    <source>
        <dbReference type="Proteomes" id="UP000076842"/>
    </source>
</evidence>
<feature type="region of interest" description="Disordered" evidence="1">
    <location>
        <begin position="173"/>
        <end position="249"/>
    </location>
</feature>
<protein>
    <submittedName>
        <fullName evidence="2">Uncharacterized protein</fullName>
    </submittedName>
</protein>
<feature type="region of interest" description="Disordered" evidence="1">
    <location>
        <begin position="263"/>
        <end position="324"/>
    </location>
</feature>
<name>A0A165K676_9BASI</name>
<feature type="region of interest" description="Disordered" evidence="1">
    <location>
        <begin position="130"/>
        <end position="160"/>
    </location>
</feature>
<accession>A0A165K676</accession>
<dbReference type="InParanoid" id="A0A165K676"/>
<organism evidence="2 3">
    <name type="scientific">Calocera cornea HHB12733</name>
    <dbReference type="NCBI Taxonomy" id="1353952"/>
    <lineage>
        <taxon>Eukaryota</taxon>
        <taxon>Fungi</taxon>
        <taxon>Dikarya</taxon>
        <taxon>Basidiomycota</taxon>
        <taxon>Agaricomycotina</taxon>
        <taxon>Dacrymycetes</taxon>
        <taxon>Dacrymycetales</taxon>
        <taxon>Dacrymycetaceae</taxon>
        <taxon>Calocera</taxon>
    </lineage>
</organism>